<dbReference type="Gene3D" id="3.90.1150.40">
    <property type="entry name" value="Protein of unknown function DUF2002"/>
    <property type="match status" value="1"/>
</dbReference>
<accession>A0A228J279</accession>
<sequence>MHLDADGITAPQFSLGKSGVYELRYTPFEYVNRKAKLVIVGITPGNTQLELSYGKAQELLRHGHTTDMILREIKKVGAFGGPSMRPNLLKMLRHFGFERLLGIGDVESLWGAHADLLQSTSVVPHAAFKAGKMFAGSFDEVLASPLLSECFRDCFVPSVREMKSDTLFVGLGPCPEAALDWCVHHGALQRKQVLGAFCHPSSAGGSTTRYYLREVAKGELDTNDPVLRRTDWLDRAYEQMHVATAALLGRSEPKPPALRDEETVMPTPNAPSSAKLKPTTTKVHDIAMRGAASDEVAAILAEVQKAGYRLTKQTAKLAEFTAPRGQIIYLVKTTSKMNRVNLMVHPGLMPDVVMALPGVASVSHAHRFHSNMSRFPKRLNRGLTETAYGWQVSLDTFDDLPRFLAAFAEWATPVGGTS</sequence>
<feature type="region of interest" description="Disordered" evidence="1">
    <location>
        <begin position="251"/>
        <end position="280"/>
    </location>
</feature>
<evidence type="ECO:0000313" key="3">
    <source>
        <dbReference type="Proteomes" id="UP000214600"/>
    </source>
</evidence>
<reference evidence="2 3" key="2">
    <citation type="submission" date="2017-08" db="EMBL/GenBank/DDBJ databases">
        <title>WGS of novel Burkholderia cepaca complex species.</title>
        <authorList>
            <person name="Lipuma J."/>
            <person name="Spilker T."/>
        </authorList>
    </citation>
    <scope>NUCLEOTIDE SEQUENCE [LARGE SCALE GENOMIC DNA]</scope>
    <source>
        <strain evidence="2 3">AU17325</strain>
    </source>
</reference>
<feature type="compositionally biased region" description="Basic and acidic residues" evidence="1">
    <location>
        <begin position="251"/>
        <end position="262"/>
    </location>
</feature>
<organism evidence="2 3">
    <name type="scientific">Burkholderia aenigmatica</name>
    <dbReference type="NCBI Taxonomy" id="2015348"/>
    <lineage>
        <taxon>Bacteria</taxon>
        <taxon>Pseudomonadati</taxon>
        <taxon>Pseudomonadota</taxon>
        <taxon>Betaproteobacteria</taxon>
        <taxon>Burkholderiales</taxon>
        <taxon>Burkholderiaceae</taxon>
        <taxon>Burkholderia</taxon>
        <taxon>Burkholderia cepacia complex</taxon>
    </lineage>
</organism>
<gene>
    <name evidence="2" type="ORF">CFB84_07120</name>
</gene>
<protein>
    <submittedName>
        <fullName evidence="2">Uncharacterized protein</fullName>
    </submittedName>
</protein>
<dbReference type="Proteomes" id="UP000214600">
    <property type="component" value="Unassembled WGS sequence"/>
</dbReference>
<evidence type="ECO:0000313" key="2">
    <source>
        <dbReference type="EMBL" id="OXI48678.1"/>
    </source>
</evidence>
<dbReference type="EMBL" id="NKFA01000003">
    <property type="protein sequence ID" value="OXI48678.1"/>
    <property type="molecule type" value="Genomic_DNA"/>
</dbReference>
<proteinExistence type="predicted"/>
<name>A0A228J279_9BURK</name>
<comment type="caution">
    <text evidence="2">The sequence shown here is derived from an EMBL/GenBank/DDBJ whole genome shotgun (WGS) entry which is preliminary data.</text>
</comment>
<reference evidence="3" key="1">
    <citation type="submission" date="2017-06" db="EMBL/GenBank/DDBJ databases">
        <authorList>
            <person name="LiPuma J."/>
            <person name="Spilker T."/>
        </authorList>
    </citation>
    <scope>NUCLEOTIDE SEQUENCE [LARGE SCALE GENOMIC DNA]</scope>
    <source>
        <strain evidence="3">AU17325</strain>
    </source>
</reference>
<dbReference type="AlphaFoldDB" id="A0A228J279"/>
<evidence type="ECO:0000256" key="1">
    <source>
        <dbReference type="SAM" id="MobiDB-lite"/>
    </source>
</evidence>